<comment type="caution">
    <text evidence="3">The sequence shown here is derived from an EMBL/GenBank/DDBJ whole genome shotgun (WGS) entry which is preliminary data.</text>
</comment>
<reference evidence="6" key="2">
    <citation type="journal article" date="2019" name="Int. J. Syst. Evol. Microbiol.">
        <title>The Global Catalogue of Microorganisms (GCM) 10K type strain sequencing project: providing services to taxonomists for standard genome sequencing and annotation.</title>
        <authorList>
            <consortium name="The Broad Institute Genomics Platform"/>
            <consortium name="The Broad Institute Genome Sequencing Center for Infectious Disease"/>
            <person name="Wu L."/>
            <person name="Ma J."/>
        </authorList>
    </citation>
    <scope>NUCLEOTIDE SEQUENCE [LARGE SCALE GENOMIC DNA]</scope>
    <source>
        <strain evidence="6">NBRC 107715</strain>
    </source>
</reference>
<dbReference type="OrthoDB" id="9842501at2"/>
<keyword evidence="6" id="KW-1185">Reference proteome</keyword>
<gene>
    <name evidence="4" type="ORF">GCM10007888_18830</name>
    <name evidence="3" type="ORF">MOX02_33980</name>
</gene>
<evidence type="ECO:0000313" key="5">
    <source>
        <dbReference type="Proteomes" id="UP000321960"/>
    </source>
</evidence>
<feature type="signal peptide" evidence="2">
    <location>
        <begin position="1"/>
        <end position="26"/>
    </location>
</feature>
<reference evidence="4" key="1">
    <citation type="journal article" date="2014" name="Int. J. Syst. Evol. Microbiol.">
        <title>Complete genome of a new Firmicutes species belonging to the dominant human colonic microbiota ('Ruminococcus bicirculans') reveals two chromosomes and a selective capacity to utilize plant glucans.</title>
        <authorList>
            <consortium name="NISC Comparative Sequencing Program"/>
            <person name="Wegmann U."/>
            <person name="Louis P."/>
            <person name="Goesmann A."/>
            <person name="Henrissat B."/>
            <person name="Duncan S.H."/>
            <person name="Flint H.J."/>
        </authorList>
    </citation>
    <scope>NUCLEOTIDE SEQUENCE</scope>
    <source>
        <strain evidence="4">NBRC 107715</strain>
    </source>
</reference>
<dbReference type="Proteomes" id="UP000321960">
    <property type="component" value="Unassembled WGS sequence"/>
</dbReference>
<proteinExistence type="predicted"/>
<name>A0A512J626_9HYPH</name>
<dbReference type="EMBL" id="BSPK01000024">
    <property type="protein sequence ID" value="GLS63502.1"/>
    <property type="molecule type" value="Genomic_DNA"/>
</dbReference>
<evidence type="ECO:0000256" key="2">
    <source>
        <dbReference type="SAM" id="SignalP"/>
    </source>
</evidence>
<evidence type="ECO:0000313" key="6">
    <source>
        <dbReference type="Proteomes" id="UP001156856"/>
    </source>
</evidence>
<dbReference type="EMBL" id="BJZU01000066">
    <property type="protein sequence ID" value="GEP05360.1"/>
    <property type="molecule type" value="Genomic_DNA"/>
</dbReference>
<evidence type="ECO:0000256" key="1">
    <source>
        <dbReference type="SAM" id="MobiDB-lite"/>
    </source>
</evidence>
<feature type="chain" id="PRO_5022106527" evidence="2">
    <location>
        <begin position="27"/>
        <end position="328"/>
    </location>
</feature>
<feature type="region of interest" description="Disordered" evidence="1">
    <location>
        <begin position="30"/>
        <end position="50"/>
    </location>
</feature>
<organism evidence="3 5">
    <name type="scientific">Methylobacterium oxalidis</name>
    <dbReference type="NCBI Taxonomy" id="944322"/>
    <lineage>
        <taxon>Bacteria</taxon>
        <taxon>Pseudomonadati</taxon>
        <taxon>Pseudomonadota</taxon>
        <taxon>Alphaproteobacteria</taxon>
        <taxon>Hyphomicrobiales</taxon>
        <taxon>Methylobacteriaceae</taxon>
        <taxon>Methylobacterium</taxon>
    </lineage>
</organism>
<dbReference type="AlphaFoldDB" id="A0A512J626"/>
<feature type="compositionally biased region" description="Basic and acidic residues" evidence="1">
    <location>
        <begin position="62"/>
        <end position="76"/>
    </location>
</feature>
<protein>
    <submittedName>
        <fullName evidence="3">Uncharacterized protein</fullName>
    </submittedName>
</protein>
<reference evidence="4" key="4">
    <citation type="submission" date="2023-01" db="EMBL/GenBank/DDBJ databases">
        <title>Draft genome sequence of Methylobacterium oxalidis strain NBRC 107715.</title>
        <authorList>
            <person name="Sun Q."/>
            <person name="Mori K."/>
        </authorList>
    </citation>
    <scope>NUCLEOTIDE SEQUENCE</scope>
    <source>
        <strain evidence="4">NBRC 107715</strain>
    </source>
</reference>
<evidence type="ECO:0000313" key="4">
    <source>
        <dbReference type="EMBL" id="GLS63502.1"/>
    </source>
</evidence>
<keyword evidence="2" id="KW-0732">Signal</keyword>
<sequence>MRTLVRTLLSASVLAAGASAPLVALGAESAGPTAADTPAEPRNATREAARDETVAEILQRLRRETGQQAEPARRLGEAPSTEEAISAYQARVQKKLDDDERTWNRITTSICSGCGVAVRGARAASVTPGDVLARQAPAAGALARAPAAEPAGTRLAEAARPRLRYARLRRQLLGQPQHADSGQKAGQKAAAEAAVAARPKVAGQRPVASAARKRLRYAAYRRQILGQPRAIAGIRRRVRAAWLRPGGSLHRTRQARERMLLTRRYEGKSRRAAMRARLVAYLDGSWASSRGRNHSLPHPVRRHDALCTYGYGPIVPASLQQETCLTGR</sequence>
<evidence type="ECO:0000313" key="3">
    <source>
        <dbReference type="EMBL" id="GEP05360.1"/>
    </source>
</evidence>
<dbReference type="RefSeq" id="WP_147026926.1">
    <property type="nucleotide sequence ID" value="NZ_BJZU01000066.1"/>
</dbReference>
<feature type="region of interest" description="Disordered" evidence="1">
    <location>
        <begin position="62"/>
        <end position="84"/>
    </location>
</feature>
<dbReference type="Proteomes" id="UP001156856">
    <property type="component" value="Unassembled WGS sequence"/>
</dbReference>
<accession>A0A512J626</accession>
<reference evidence="3 5" key="3">
    <citation type="submission" date="2019-07" db="EMBL/GenBank/DDBJ databases">
        <title>Whole genome shotgun sequence of Methylobacterium oxalidis NBRC 107715.</title>
        <authorList>
            <person name="Hosoyama A."/>
            <person name="Uohara A."/>
            <person name="Ohji S."/>
            <person name="Ichikawa N."/>
        </authorList>
    </citation>
    <scope>NUCLEOTIDE SEQUENCE [LARGE SCALE GENOMIC DNA]</scope>
    <source>
        <strain evidence="3 5">NBRC 107715</strain>
    </source>
</reference>